<dbReference type="Gene3D" id="3.30.300.210">
    <property type="entry name" value="Nutrient germinant receptor protein C, domain 3"/>
    <property type="match status" value="1"/>
</dbReference>
<organism evidence="10 11">
    <name type="scientific">Paenibacillus gansuensis</name>
    <dbReference type="NCBI Taxonomy" id="306542"/>
    <lineage>
        <taxon>Bacteria</taxon>
        <taxon>Bacillati</taxon>
        <taxon>Bacillota</taxon>
        <taxon>Bacilli</taxon>
        <taxon>Bacillales</taxon>
        <taxon>Paenibacillaceae</taxon>
        <taxon>Paenibacillus</taxon>
    </lineage>
</organism>
<dbReference type="RefSeq" id="WP_377605249.1">
    <property type="nucleotide sequence ID" value="NZ_JBHUME010000011.1"/>
</dbReference>
<keyword evidence="6" id="KW-0564">Palmitate</keyword>
<comment type="similarity">
    <text evidence="2">Belongs to the GerABKC lipoprotein family.</text>
</comment>
<evidence type="ECO:0000256" key="7">
    <source>
        <dbReference type="ARBA" id="ARBA00023288"/>
    </source>
</evidence>
<evidence type="ECO:0000259" key="8">
    <source>
        <dbReference type="Pfam" id="PF05504"/>
    </source>
</evidence>
<evidence type="ECO:0000313" key="11">
    <source>
        <dbReference type="Proteomes" id="UP001597541"/>
    </source>
</evidence>
<sequence length="359" mass="40869">MKEINQLAIVNIAAADKDPKTGMITAYYQVINPSGVSTKSGGSGGTAVYSFEFKEYSSGRFEEKTSRVMPRLFYTPQIQCYIVSQKYARQGLLDLINFLEHNPERRTNVDIVVSDAPLSVVMNSLTSLERVPGRYIRSLFELHARNYHRGVFPIKVNDLAKGINFHQPTVIPILDFSSKQPASKKDKLETMNATQAAMSFEDGAVFLNARMVGRMDVKTKTLFYILNDDLQRFAESIKVNGENVDVEAQNVQVHREYDRPSSRLIIRIRADLRIISNKQKKEMNVQNLHEIEKAFNQTLKRKAKSLDELGKKKDWDLFGLQDEGVHPKDWHNYKVVFLVNSKVTTIGNTGSPYQVEKSE</sequence>
<dbReference type="InterPro" id="IPR008844">
    <property type="entry name" value="Spore_GerAC-like"/>
</dbReference>
<evidence type="ECO:0000256" key="5">
    <source>
        <dbReference type="ARBA" id="ARBA00023136"/>
    </source>
</evidence>
<keyword evidence="5" id="KW-0472">Membrane</keyword>
<dbReference type="EMBL" id="JBHUME010000011">
    <property type="protein sequence ID" value="MFD2614427.1"/>
    <property type="molecule type" value="Genomic_DNA"/>
</dbReference>
<dbReference type="PANTHER" id="PTHR35789:SF1">
    <property type="entry name" value="SPORE GERMINATION PROTEIN B3"/>
    <property type="match status" value="1"/>
</dbReference>
<keyword evidence="11" id="KW-1185">Reference proteome</keyword>
<evidence type="ECO:0000259" key="9">
    <source>
        <dbReference type="Pfam" id="PF25198"/>
    </source>
</evidence>
<gene>
    <name evidence="10" type="ORF">ACFSUF_18605</name>
</gene>
<dbReference type="InterPro" id="IPR046953">
    <property type="entry name" value="Spore_GerAC-like_C"/>
</dbReference>
<evidence type="ECO:0000256" key="4">
    <source>
        <dbReference type="ARBA" id="ARBA00022729"/>
    </source>
</evidence>
<dbReference type="InterPro" id="IPR057336">
    <property type="entry name" value="GerAC_N"/>
</dbReference>
<dbReference type="Pfam" id="PF25198">
    <property type="entry name" value="Spore_GerAC_N"/>
    <property type="match status" value="1"/>
</dbReference>
<evidence type="ECO:0000256" key="6">
    <source>
        <dbReference type="ARBA" id="ARBA00023139"/>
    </source>
</evidence>
<keyword evidence="7" id="KW-0449">Lipoprotein</keyword>
<dbReference type="PANTHER" id="PTHR35789">
    <property type="entry name" value="SPORE GERMINATION PROTEIN B3"/>
    <property type="match status" value="1"/>
</dbReference>
<proteinExistence type="inferred from homology"/>
<evidence type="ECO:0000256" key="1">
    <source>
        <dbReference type="ARBA" id="ARBA00004635"/>
    </source>
</evidence>
<evidence type="ECO:0000256" key="2">
    <source>
        <dbReference type="ARBA" id="ARBA00007886"/>
    </source>
</evidence>
<feature type="domain" description="Spore germination GerAC-like C-terminal" evidence="8">
    <location>
        <begin position="203"/>
        <end position="333"/>
    </location>
</feature>
<feature type="domain" description="Spore germination protein N-terminal" evidence="9">
    <location>
        <begin position="2"/>
        <end position="174"/>
    </location>
</feature>
<accession>A0ABW5PK36</accession>
<protein>
    <submittedName>
        <fullName evidence="10">Ger(X)C family spore germination C-terminal domain-containing protein</fullName>
    </submittedName>
</protein>
<reference evidence="11" key="1">
    <citation type="journal article" date="2019" name="Int. J. Syst. Evol. Microbiol.">
        <title>The Global Catalogue of Microorganisms (GCM) 10K type strain sequencing project: providing services to taxonomists for standard genome sequencing and annotation.</title>
        <authorList>
            <consortium name="The Broad Institute Genomics Platform"/>
            <consortium name="The Broad Institute Genome Sequencing Center for Infectious Disease"/>
            <person name="Wu L."/>
            <person name="Ma J."/>
        </authorList>
    </citation>
    <scope>NUCLEOTIDE SEQUENCE [LARGE SCALE GENOMIC DNA]</scope>
    <source>
        <strain evidence="11">KCTC 3950</strain>
    </source>
</reference>
<name>A0ABW5PK36_9BACL</name>
<keyword evidence="4" id="KW-0732">Signal</keyword>
<evidence type="ECO:0000256" key="3">
    <source>
        <dbReference type="ARBA" id="ARBA00022544"/>
    </source>
</evidence>
<comment type="caution">
    <text evidence="10">The sequence shown here is derived from an EMBL/GenBank/DDBJ whole genome shotgun (WGS) entry which is preliminary data.</text>
</comment>
<comment type="subcellular location">
    <subcellularLocation>
        <location evidence="1">Membrane</location>
        <topology evidence="1">Lipid-anchor</topology>
    </subcellularLocation>
</comment>
<dbReference type="Pfam" id="PF05504">
    <property type="entry name" value="Spore_GerAC"/>
    <property type="match status" value="1"/>
</dbReference>
<keyword evidence="3" id="KW-0309">Germination</keyword>
<dbReference type="Proteomes" id="UP001597541">
    <property type="component" value="Unassembled WGS sequence"/>
</dbReference>
<evidence type="ECO:0000313" key="10">
    <source>
        <dbReference type="EMBL" id="MFD2614427.1"/>
    </source>
</evidence>
<dbReference type="InterPro" id="IPR038501">
    <property type="entry name" value="Spore_GerAC_C_sf"/>
</dbReference>